<evidence type="ECO:0000313" key="1">
    <source>
        <dbReference type="EMBL" id="CAP72744.1"/>
    </source>
</evidence>
<organism evidence="1">
    <name type="scientific">Podospora anserina (strain S / ATCC MYA-4624 / DSM 980 / FGSC 10383)</name>
    <name type="common">Pleurage anserina</name>
    <dbReference type="NCBI Taxonomy" id="515849"/>
    <lineage>
        <taxon>Eukaryota</taxon>
        <taxon>Fungi</taxon>
        <taxon>Dikarya</taxon>
        <taxon>Ascomycota</taxon>
        <taxon>Pezizomycotina</taxon>
        <taxon>Sordariomycetes</taxon>
        <taxon>Sordariomycetidae</taxon>
        <taxon>Sordariales</taxon>
        <taxon>Podosporaceae</taxon>
        <taxon>Podospora</taxon>
        <taxon>Podospora anserina</taxon>
    </lineage>
</organism>
<dbReference type="GeneID" id="6196308"/>
<protein>
    <submittedName>
        <fullName evidence="1">Podospora anserina S mat+ genomic DNA chromosome 2, supercontig 2</fullName>
    </submittedName>
</protein>
<dbReference type="EMBL" id="CU640366">
    <property type="protein sequence ID" value="CAP72744.1"/>
    <property type="molecule type" value="Genomic_DNA"/>
</dbReference>
<gene>
    <name evidence="1" type="ORF">PODANS_2_1730</name>
</gene>
<accession>B2B4L9</accession>
<reference evidence="1" key="1">
    <citation type="journal article" date="2008" name="Genome Biol.">
        <title>The genome sequence of the model ascomycete fungus Podospora anserina.</title>
        <authorList>
            <person name="Espagne E."/>
            <person name="Lespinet O."/>
            <person name="Malagnac F."/>
            <person name="Da Silva C."/>
            <person name="Jaillon O."/>
            <person name="Porcel B.M."/>
            <person name="Couloux A."/>
            <person name="Aury J.-M."/>
            <person name="Segurens B."/>
            <person name="Poulain J."/>
            <person name="Anthouard V."/>
            <person name="Grossetete S."/>
            <person name="Khalili H."/>
            <person name="Coppin E."/>
            <person name="Dequard-Chablat M."/>
            <person name="Picard M."/>
            <person name="Contamine V."/>
            <person name="Arnaise S."/>
            <person name="Bourdais A."/>
            <person name="Berteaux-Lecellier V."/>
            <person name="Gautheret D."/>
            <person name="de Vries R.P."/>
            <person name="Battaglia E."/>
            <person name="Coutinho P.M."/>
            <person name="Danchin E.G.J."/>
            <person name="Henrissat B."/>
            <person name="El Khoury R."/>
            <person name="Sainsard-Chanet A."/>
            <person name="Boivin A."/>
            <person name="Pinan-Lucarre B."/>
            <person name="Sellem C.H."/>
            <person name="Debuchy R."/>
            <person name="Wincker P."/>
            <person name="Weissenbach J."/>
            <person name="Silar P."/>
        </authorList>
    </citation>
    <scope>NUCLEOTIDE SEQUENCE [LARGE SCALE GENOMIC DNA]</scope>
    <source>
        <strain evidence="1">S mat+</strain>
    </source>
</reference>
<dbReference type="GO" id="GO:0003677">
    <property type="term" value="F:DNA binding"/>
    <property type="evidence" value="ECO:0007669"/>
    <property type="project" value="TreeGrafter"/>
</dbReference>
<name>B2B4L9_PODAN</name>
<dbReference type="AlphaFoldDB" id="B2B4L9"/>
<dbReference type="OrthoDB" id="5572844at2759"/>
<dbReference type="PANTHER" id="PTHR28027">
    <property type="entry name" value="TRANSCRIPTIONAL REGULATOR MIT1"/>
    <property type="match status" value="1"/>
</dbReference>
<dbReference type="VEuPathDB" id="FungiDB:PODANS_2_1730"/>
<dbReference type="KEGG" id="pan:PODANSg7961"/>
<sequence length="101" mass="11803">ACRLGLLPRVQRRLSEKERQQIRSGSVYVWDEREAGMRRWTDGKSWSASRVSGSFLTYREMEGKRRNGFGNSRRGLGELRILVVAVMRIRMMGSQTVWRLV</sequence>
<dbReference type="RefSeq" id="XP_001910919.1">
    <property type="nucleotide sequence ID" value="XM_001910884.1"/>
</dbReference>
<feature type="non-terminal residue" evidence="1">
    <location>
        <position position="1"/>
    </location>
</feature>
<proteinExistence type="predicted"/>
<dbReference type="HOGENOM" id="CLU_2298415_0_0_1"/>
<dbReference type="PANTHER" id="PTHR28027:SF1">
    <property type="entry name" value="CAMP INDEPENDENT REGULATORY PROTEIN (AFU_ORTHOLOGUE AFUA_3G09640)"/>
    <property type="match status" value="1"/>
</dbReference>
<dbReference type="InterPro" id="IPR018608">
    <property type="entry name" value="Gti1/Pac2"/>
</dbReference>
<reference evidence="1" key="2">
    <citation type="submission" date="2008-07" db="EMBL/GenBank/DDBJ databases">
        <authorList>
            <person name="Genoscope - CEA"/>
        </authorList>
    </citation>
    <scope>NUCLEOTIDE SEQUENCE</scope>
    <source>
        <strain evidence="1">S mat+</strain>
    </source>
</reference>
<dbReference type="Pfam" id="PF09729">
    <property type="entry name" value="Gti1_Pac2"/>
    <property type="match status" value="1"/>
</dbReference>